<protein>
    <submittedName>
        <fullName evidence="1">Uncharacterized protein</fullName>
    </submittedName>
</protein>
<gene>
    <name evidence="1" type="ORF">HPB49_016380</name>
</gene>
<accession>A0ACB8DPQ9</accession>
<organism evidence="1 2">
    <name type="scientific">Dermacentor silvarum</name>
    <name type="common">Tick</name>
    <dbReference type="NCBI Taxonomy" id="543639"/>
    <lineage>
        <taxon>Eukaryota</taxon>
        <taxon>Metazoa</taxon>
        <taxon>Ecdysozoa</taxon>
        <taxon>Arthropoda</taxon>
        <taxon>Chelicerata</taxon>
        <taxon>Arachnida</taxon>
        <taxon>Acari</taxon>
        <taxon>Parasitiformes</taxon>
        <taxon>Ixodida</taxon>
        <taxon>Ixodoidea</taxon>
        <taxon>Ixodidae</taxon>
        <taxon>Rhipicephalinae</taxon>
        <taxon>Dermacentor</taxon>
    </lineage>
</organism>
<proteinExistence type="predicted"/>
<name>A0ACB8DPQ9_DERSI</name>
<evidence type="ECO:0000313" key="2">
    <source>
        <dbReference type="Proteomes" id="UP000821865"/>
    </source>
</evidence>
<dbReference type="EMBL" id="CM023479">
    <property type="protein sequence ID" value="KAH7974517.1"/>
    <property type="molecule type" value="Genomic_DNA"/>
</dbReference>
<keyword evidence="2" id="KW-1185">Reference proteome</keyword>
<comment type="caution">
    <text evidence="1">The sequence shown here is derived from an EMBL/GenBank/DDBJ whole genome shotgun (WGS) entry which is preliminary data.</text>
</comment>
<sequence>MTASLSSRRLPVHLPVTVALSFDRAPVWRRRAFITAGQSRFKRRHSSARRHQWTMVMSATVASAASVTVFLLALCGTDARFDVLLFPRRRPQMCFADPLSPRLGDRASCPFRRSVNVQAGRIPADVPTVRCKCPGSRCSQLGDFRCQEIREILQVAYVEGDGPAVFRNETFTVACACVTSRTGQGASDRLTRVADQTSYGKVRGLWKKYAGRPYSRLRGLLDAQTAVTNAGAAPK</sequence>
<dbReference type="Proteomes" id="UP000821865">
    <property type="component" value="Chromosome 10"/>
</dbReference>
<reference evidence="1" key="1">
    <citation type="submission" date="2020-05" db="EMBL/GenBank/DDBJ databases">
        <title>Large-scale comparative analyses of tick genomes elucidate their genetic diversity and vector capacities.</title>
        <authorList>
            <person name="Jia N."/>
            <person name="Wang J."/>
            <person name="Shi W."/>
            <person name="Du L."/>
            <person name="Sun Y."/>
            <person name="Zhan W."/>
            <person name="Jiang J."/>
            <person name="Wang Q."/>
            <person name="Zhang B."/>
            <person name="Ji P."/>
            <person name="Sakyi L.B."/>
            <person name="Cui X."/>
            <person name="Yuan T."/>
            <person name="Jiang B."/>
            <person name="Yang W."/>
            <person name="Lam T.T.-Y."/>
            <person name="Chang Q."/>
            <person name="Ding S."/>
            <person name="Wang X."/>
            <person name="Zhu J."/>
            <person name="Ruan X."/>
            <person name="Zhao L."/>
            <person name="Wei J."/>
            <person name="Que T."/>
            <person name="Du C."/>
            <person name="Cheng J."/>
            <person name="Dai P."/>
            <person name="Han X."/>
            <person name="Huang E."/>
            <person name="Gao Y."/>
            <person name="Liu J."/>
            <person name="Shao H."/>
            <person name="Ye R."/>
            <person name="Li L."/>
            <person name="Wei W."/>
            <person name="Wang X."/>
            <person name="Wang C."/>
            <person name="Yang T."/>
            <person name="Huo Q."/>
            <person name="Li W."/>
            <person name="Guo W."/>
            <person name="Chen H."/>
            <person name="Zhou L."/>
            <person name="Ni X."/>
            <person name="Tian J."/>
            <person name="Zhou Y."/>
            <person name="Sheng Y."/>
            <person name="Liu T."/>
            <person name="Pan Y."/>
            <person name="Xia L."/>
            <person name="Li J."/>
            <person name="Zhao F."/>
            <person name="Cao W."/>
        </authorList>
    </citation>
    <scope>NUCLEOTIDE SEQUENCE</scope>
    <source>
        <strain evidence="1">Dsil-2018</strain>
    </source>
</reference>
<evidence type="ECO:0000313" key="1">
    <source>
        <dbReference type="EMBL" id="KAH7974517.1"/>
    </source>
</evidence>